<name>A0AAD4KWE3_9EURO</name>
<keyword evidence="3" id="KW-1185">Reference proteome</keyword>
<sequence length="128" mass="14524">MTPLVNLHRLSIALISLPPLSAAELTMRESASTYCRGGYIIFSLKLRHSSLQFICHRHLNYSCFLHITYVQNECLVMRSVMVYIAVLYCGFILKTDWLDRSTIVAVLVHSSPLACFDEASRLTPSLCR</sequence>
<organism evidence="2 3">
    <name type="scientific">Talaromyces proteolyticus</name>
    <dbReference type="NCBI Taxonomy" id="1131652"/>
    <lineage>
        <taxon>Eukaryota</taxon>
        <taxon>Fungi</taxon>
        <taxon>Dikarya</taxon>
        <taxon>Ascomycota</taxon>
        <taxon>Pezizomycotina</taxon>
        <taxon>Eurotiomycetes</taxon>
        <taxon>Eurotiomycetidae</taxon>
        <taxon>Eurotiales</taxon>
        <taxon>Trichocomaceae</taxon>
        <taxon>Talaromyces</taxon>
        <taxon>Talaromyces sect. Bacilispori</taxon>
    </lineage>
</organism>
<dbReference type="Proteomes" id="UP001201262">
    <property type="component" value="Unassembled WGS sequence"/>
</dbReference>
<feature type="signal peptide" evidence="1">
    <location>
        <begin position="1"/>
        <end position="22"/>
    </location>
</feature>
<evidence type="ECO:0008006" key="4">
    <source>
        <dbReference type="Google" id="ProtNLM"/>
    </source>
</evidence>
<proteinExistence type="predicted"/>
<feature type="chain" id="PRO_5042028105" description="Secreted protein" evidence="1">
    <location>
        <begin position="23"/>
        <end position="128"/>
    </location>
</feature>
<accession>A0AAD4KWE3</accession>
<gene>
    <name evidence="2" type="ORF">BGW36DRAFT_102165</name>
</gene>
<comment type="caution">
    <text evidence="2">The sequence shown here is derived from an EMBL/GenBank/DDBJ whole genome shotgun (WGS) entry which is preliminary data.</text>
</comment>
<evidence type="ECO:0000313" key="3">
    <source>
        <dbReference type="Proteomes" id="UP001201262"/>
    </source>
</evidence>
<dbReference type="EMBL" id="JAJTJA010000003">
    <property type="protein sequence ID" value="KAH8701649.1"/>
    <property type="molecule type" value="Genomic_DNA"/>
</dbReference>
<dbReference type="GeneID" id="70239458"/>
<dbReference type="AlphaFoldDB" id="A0AAD4KWE3"/>
<reference evidence="2" key="1">
    <citation type="submission" date="2021-12" db="EMBL/GenBank/DDBJ databases">
        <title>Convergent genome expansion in fungi linked to evolution of root-endophyte symbiosis.</title>
        <authorList>
            <consortium name="DOE Joint Genome Institute"/>
            <person name="Ke Y.-H."/>
            <person name="Bonito G."/>
            <person name="Liao H.-L."/>
            <person name="Looney B."/>
            <person name="Rojas-Flechas A."/>
            <person name="Nash J."/>
            <person name="Hameed K."/>
            <person name="Schadt C."/>
            <person name="Martin F."/>
            <person name="Crous P.W."/>
            <person name="Miettinen O."/>
            <person name="Magnuson J.K."/>
            <person name="Labbe J."/>
            <person name="Jacobson D."/>
            <person name="Doktycz M.J."/>
            <person name="Veneault-Fourrey C."/>
            <person name="Kuo A."/>
            <person name="Mondo S."/>
            <person name="Calhoun S."/>
            <person name="Riley R."/>
            <person name="Ohm R."/>
            <person name="LaButti K."/>
            <person name="Andreopoulos B."/>
            <person name="Pangilinan J."/>
            <person name="Nolan M."/>
            <person name="Tritt A."/>
            <person name="Clum A."/>
            <person name="Lipzen A."/>
            <person name="Daum C."/>
            <person name="Barry K."/>
            <person name="Grigoriev I.V."/>
            <person name="Vilgalys R."/>
        </authorList>
    </citation>
    <scope>NUCLEOTIDE SEQUENCE</scope>
    <source>
        <strain evidence="2">PMI_201</strain>
    </source>
</reference>
<evidence type="ECO:0000313" key="2">
    <source>
        <dbReference type="EMBL" id="KAH8701649.1"/>
    </source>
</evidence>
<protein>
    <recommendedName>
        <fullName evidence="4">Secreted protein</fullName>
    </recommendedName>
</protein>
<keyword evidence="1" id="KW-0732">Signal</keyword>
<dbReference type="RefSeq" id="XP_046075025.1">
    <property type="nucleotide sequence ID" value="XM_046209171.1"/>
</dbReference>
<evidence type="ECO:0000256" key="1">
    <source>
        <dbReference type="SAM" id="SignalP"/>
    </source>
</evidence>